<dbReference type="PATRIC" id="fig|1328313.3.peg.2165"/>
<evidence type="ECO:0000256" key="4">
    <source>
        <dbReference type="ARBA" id="ARBA00022801"/>
    </source>
</evidence>
<dbReference type="EMBL" id="ARZY01000018">
    <property type="protein sequence ID" value="EWH09887.1"/>
    <property type="molecule type" value="Genomic_DNA"/>
</dbReference>
<keyword evidence="2 6" id="KW-0699">rRNA-binding</keyword>
<dbReference type="Gene3D" id="3.30.1370.110">
    <property type="match status" value="1"/>
</dbReference>
<dbReference type="PANTHER" id="PTHR35562:SF1">
    <property type="entry name" value="UPF0115 PROTEIN YFCN"/>
    <property type="match status" value="1"/>
</dbReference>
<dbReference type="PANTHER" id="PTHR35562">
    <property type="entry name" value="DNA ENDONUCLEASE SMRA-RELATED"/>
    <property type="match status" value="1"/>
</dbReference>
<dbReference type="AlphaFoldDB" id="W7QLS1"/>
<dbReference type="SMART" id="SM00463">
    <property type="entry name" value="SMR"/>
    <property type="match status" value="1"/>
</dbReference>
<organism evidence="9 10">
    <name type="scientific">Catenovulum agarivorans DS-2</name>
    <dbReference type="NCBI Taxonomy" id="1328313"/>
    <lineage>
        <taxon>Bacteria</taxon>
        <taxon>Pseudomonadati</taxon>
        <taxon>Pseudomonadota</taxon>
        <taxon>Gammaproteobacteria</taxon>
        <taxon>Alteromonadales</taxon>
        <taxon>Alteromonadaceae</taxon>
        <taxon>Catenovulum</taxon>
    </lineage>
</organism>
<dbReference type="InterPro" id="IPR022990">
    <property type="entry name" value="SmrB-like"/>
</dbReference>
<comment type="function">
    <text evidence="6">Acts as a ribosome collision sensor. Detects stalled/collided disomes (pairs of ribosomes where the leading ribosome is stalled and a second ribosome has collided with it) and endonucleolytically cleaves mRNA at the 5' boundary of the stalled ribosome. Stalled/collided disomes form a new interface (primarily via the 30S subunits) that binds SmrB. Cleaved mRNA becomes available for tmRNA ligation, leading to ribosomal subunit dissociation and rescue of stalled ribosomes.</text>
</comment>
<keyword evidence="4 6" id="KW-0378">Hydrolase</keyword>
<keyword evidence="10" id="KW-1185">Reference proteome</keyword>
<evidence type="ECO:0000256" key="2">
    <source>
        <dbReference type="ARBA" id="ARBA00022730"/>
    </source>
</evidence>
<evidence type="ECO:0000313" key="9">
    <source>
        <dbReference type="EMBL" id="EWH09887.1"/>
    </source>
</evidence>
<comment type="subunit">
    <text evidence="6">Associates with collided ribosomes, but not with correctly translating polysomes.</text>
</comment>
<dbReference type="eggNOG" id="COG2840">
    <property type="taxonomic scope" value="Bacteria"/>
</dbReference>
<evidence type="ECO:0000256" key="1">
    <source>
        <dbReference type="ARBA" id="ARBA00022722"/>
    </source>
</evidence>
<dbReference type="EC" id="3.1.-.-" evidence="6"/>
<keyword evidence="1 6" id="KW-0540">Nuclease</keyword>
<evidence type="ECO:0000256" key="3">
    <source>
        <dbReference type="ARBA" id="ARBA00022759"/>
    </source>
</evidence>
<comment type="similarity">
    <text evidence="6">Belongs to the SmrB family.</text>
</comment>
<dbReference type="Pfam" id="PF01713">
    <property type="entry name" value="Smr"/>
    <property type="match status" value="1"/>
</dbReference>
<dbReference type="HAMAP" id="MF_01042">
    <property type="entry name" value="SmrB"/>
    <property type="match status" value="1"/>
</dbReference>
<dbReference type="GO" id="GO:0016787">
    <property type="term" value="F:hydrolase activity"/>
    <property type="evidence" value="ECO:0007669"/>
    <property type="project" value="UniProtKB-KW"/>
</dbReference>
<dbReference type="OrthoDB" id="5795446at2"/>
<gene>
    <name evidence="6" type="primary">smrB</name>
    <name evidence="9" type="ORF">DS2_10587</name>
</gene>
<comment type="caution">
    <text evidence="9">The sequence shown here is derived from an EMBL/GenBank/DDBJ whole genome shotgun (WGS) entry which is preliminary data.</text>
</comment>
<sequence>MTEKSHSPEEDNDNFAEQMRGVKPLKQDTVVLSSKKVKKDKLVLEQKNASREANFYFSDQYAPHFSDPNSISYVQPGHAKDLAKQLRKGHYYPDLILDLHGLTQQQAKIEIAALIKEAIKQQVECVCIVHGLGSGVLKQKTPAWLVQHPSVLAIHQASLEWGGKGALLVLIDLS</sequence>
<evidence type="ECO:0000259" key="8">
    <source>
        <dbReference type="PROSITE" id="PS50828"/>
    </source>
</evidence>
<evidence type="ECO:0000256" key="6">
    <source>
        <dbReference type="HAMAP-Rule" id="MF_01042"/>
    </source>
</evidence>
<keyword evidence="5 6" id="KW-0694">RNA-binding</keyword>
<protein>
    <recommendedName>
        <fullName evidence="6">Ribosome rescue factor SmrB</fullName>
        <ecNumber evidence="6">3.1.-.-</ecNumber>
    </recommendedName>
</protein>
<feature type="region of interest" description="Disordered" evidence="7">
    <location>
        <begin position="1"/>
        <end position="22"/>
    </location>
</feature>
<dbReference type="GO" id="GO:0072344">
    <property type="term" value="P:rescue of stalled ribosome"/>
    <property type="evidence" value="ECO:0007669"/>
    <property type="project" value="UniProtKB-UniRule"/>
</dbReference>
<dbReference type="GO" id="GO:0019843">
    <property type="term" value="F:rRNA binding"/>
    <property type="evidence" value="ECO:0007669"/>
    <property type="project" value="UniProtKB-UniRule"/>
</dbReference>
<dbReference type="InterPro" id="IPR002625">
    <property type="entry name" value="Smr_dom"/>
</dbReference>
<accession>W7QLS1</accession>
<dbReference type="RefSeq" id="WP_035014736.1">
    <property type="nucleotide sequence ID" value="NZ_ARZY01000018.1"/>
</dbReference>
<name>W7QLS1_9ALTE</name>
<dbReference type="NCBIfam" id="NF003432">
    <property type="entry name" value="PRK04946.1"/>
    <property type="match status" value="1"/>
</dbReference>
<proteinExistence type="inferred from homology"/>
<dbReference type="GO" id="GO:0004521">
    <property type="term" value="F:RNA endonuclease activity"/>
    <property type="evidence" value="ECO:0007669"/>
    <property type="project" value="UniProtKB-UniRule"/>
</dbReference>
<dbReference type="SUPFAM" id="SSF160443">
    <property type="entry name" value="SMR domain-like"/>
    <property type="match status" value="1"/>
</dbReference>
<dbReference type="PROSITE" id="PS50828">
    <property type="entry name" value="SMR"/>
    <property type="match status" value="1"/>
</dbReference>
<evidence type="ECO:0000256" key="7">
    <source>
        <dbReference type="SAM" id="MobiDB-lite"/>
    </source>
</evidence>
<evidence type="ECO:0000256" key="5">
    <source>
        <dbReference type="ARBA" id="ARBA00022884"/>
    </source>
</evidence>
<dbReference type="InterPro" id="IPR036063">
    <property type="entry name" value="Smr_dom_sf"/>
</dbReference>
<reference evidence="9 10" key="1">
    <citation type="journal article" date="2014" name="Genome Announc.">
        <title>Draft Genome Sequence of the Agar-Degrading Bacterium Catenovulum sp. Strain DS-2, Isolated from Intestines of Haliotis diversicolor.</title>
        <authorList>
            <person name="Shan D."/>
            <person name="Li X."/>
            <person name="Gu Z."/>
            <person name="Wei G."/>
            <person name="Gao Z."/>
            <person name="Shao Z."/>
        </authorList>
    </citation>
    <scope>NUCLEOTIDE SEQUENCE [LARGE SCALE GENOMIC DNA]</scope>
    <source>
        <strain evidence="9 10">DS-2</strain>
    </source>
</reference>
<dbReference type="Proteomes" id="UP000019276">
    <property type="component" value="Unassembled WGS sequence"/>
</dbReference>
<feature type="domain" description="Smr" evidence="8">
    <location>
        <begin position="97"/>
        <end position="172"/>
    </location>
</feature>
<keyword evidence="3 6" id="KW-0255">Endonuclease</keyword>
<evidence type="ECO:0000313" key="10">
    <source>
        <dbReference type="Proteomes" id="UP000019276"/>
    </source>
</evidence>
<dbReference type="STRING" id="1328313.DS2_10587"/>